<evidence type="ECO:0000313" key="4">
    <source>
        <dbReference type="EMBL" id="GAA0227764.1"/>
    </source>
</evidence>
<evidence type="ECO:0000256" key="1">
    <source>
        <dbReference type="ARBA" id="ARBA00022729"/>
    </source>
</evidence>
<dbReference type="InterPro" id="IPR037873">
    <property type="entry name" value="BamE-like"/>
</dbReference>
<feature type="region of interest" description="Disordered" evidence="2">
    <location>
        <begin position="25"/>
        <end position="61"/>
    </location>
</feature>
<keyword evidence="5" id="KW-1185">Reference proteome</keyword>
<evidence type="ECO:0008006" key="6">
    <source>
        <dbReference type="Google" id="ProtNLM"/>
    </source>
</evidence>
<dbReference type="RefSeq" id="WP_286305750.1">
    <property type="nucleotide sequence ID" value="NZ_AP027741.1"/>
</dbReference>
<feature type="chain" id="PRO_5046455415" description="Lipoprotein" evidence="3">
    <location>
        <begin position="23"/>
        <end position="119"/>
    </location>
</feature>
<name>A0ABP3DDQ7_9GAMM</name>
<evidence type="ECO:0000256" key="3">
    <source>
        <dbReference type="SAM" id="SignalP"/>
    </source>
</evidence>
<dbReference type="EMBL" id="BAAADG010000006">
    <property type="protein sequence ID" value="GAA0227764.1"/>
    <property type="molecule type" value="Genomic_DNA"/>
</dbReference>
<dbReference type="Proteomes" id="UP001501476">
    <property type="component" value="Unassembled WGS sequence"/>
</dbReference>
<gene>
    <name evidence="4" type="ORF">GCM10008964_18950</name>
</gene>
<protein>
    <recommendedName>
        <fullName evidence="6">Lipoprotein</fullName>
    </recommendedName>
</protein>
<comment type="caution">
    <text evidence="4">The sequence shown here is derived from an EMBL/GenBank/DDBJ whole genome shotgun (WGS) entry which is preliminary data.</text>
</comment>
<feature type="compositionally biased region" description="Polar residues" evidence="2">
    <location>
        <begin position="25"/>
        <end position="42"/>
    </location>
</feature>
<evidence type="ECO:0000313" key="5">
    <source>
        <dbReference type="Proteomes" id="UP001501476"/>
    </source>
</evidence>
<keyword evidence="1 3" id="KW-0732">Signal</keyword>
<feature type="signal peptide" evidence="3">
    <location>
        <begin position="1"/>
        <end position="22"/>
    </location>
</feature>
<proteinExistence type="predicted"/>
<dbReference type="Gene3D" id="3.30.1450.10">
    <property type="match status" value="1"/>
</dbReference>
<dbReference type="PROSITE" id="PS51257">
    <property type="entry name" value="PROKAR_LIPOPROTEIN"/>
    <property type="match status" value="1"/>
</dbReference>
<organism evidence="4 5">
    <name type="scientific">Methylophaga marina</name>
    <dbReference type="NCBI Taxonomy" id="45495"/>
    <lineage>
        <taxon>Bacteria</taxon>
        <taxon>Pseudomonadati</taxon>
        <taxon>Pseudomonadota</taxon>
        <taxon>Gammaproteobacteria</taxon>
        <taxon>Thiotrichales</taxon>
        <taxon>Piscirickettsiaceae</taxon>
        <taxon>Methylophaga</taxon>
    </lineage>
</organism>
<reference evidence="5" key="1">
    <citation type="journal article" date="2019" name="Int. J. Syst. Evol. Microbiol.">
        <title>The Global Catalogue of Microorganisms (GCM) 10K type strain sequencing project: providing services to taxonomists for standard genome sequencing and annotation.</title>
        <authorList>
            <consortium name="The Broad Institute Genomics Platform"/>
            <consortium name="The Broad Institute Genome Sequencing Center for Infectious Disease"/>
            <person name="Wu L."/>
            <person name="Ma J."/>
        </authorList>
    </citation>
    <scope>NUCLEOTIDE SEQUENCE [LARGE SCALE GENOMIC DNA]</scope>
    <source>
        <strain evidence="5">JCM 6886</strain>
    </source>
</reference>
<sequence>MLKQIKLLLIALFLGTFIVACGDDNTAQTESNDASTPSSAEMSSDDTTDTAGTVTDETDTIAGMTKEEAIAKWGEPDVTQTHKIDSLTVDHLEWHKKDGITAVQFHNDVAQFSQFVPAE</sequence>
<evidence type="ECO:0000256" key="2">
    <source>
        <dbReference type="SAM" id="MobiDB-lite"/>
    </source>
</evidence>
<accession>A0ABP3DDQ7</accession>